<evidence type="ECO:0000313" key="4">
    <source>
        <dbReference type="EMBL" id="RRQ89445.1"/>
    </source>
</evidence>
<evidence type="ECO:0000256" key="2">
    <source>
        <dbReference type="SAM" id="MobiDB-lite"/>
    </source>
</evidence>
<gene>
    <name evidence="4" type="ORF">CQW44_02175</name>
</gene>
<evidence type="ECO:0000259" key="3">
    <source>
        <dbReference type="PROSITE" id="PS50110"/>
    </source>
</evidence>
<dbReference type="CDD" id="cd00156">
    <property type="entry name" value="REC"/>
    <property type="match status" value="1"/>
</dbReference>
<keyword evidence="1" id="KW-0597">Phosphoprotein</keyword>
<dbReference type="EMBL" id="PDES01000001">
    <property type="protein sequence ID" value="RRQ89445.1"/>
    <property type="molecule type" value="Genomic_DNA"/>
</dbReference>
<dbReference type="GO" id="GO:0000160">
    <property type="term" value="P:phosphorelay signal transduction system"/>
    <property type="evidence" value="ECO:0007669"/>
    <property type="project" value="InterPro"/>
</dbReference>
<protein>
    <recommendedName>
        <fullName evidence="3">Response regulatory domain-containing protein</fullName>
    </recommendedName>
</protein>
<dbReference type="PROSITE" id="PS50110">
    <property type="entry name" value="RESPONSE_REGULATORY"/>
    <property type="match status" value="1"/>
</dbReference>
<dbReference type="InterPro" id="IPR011006">
    <property type="entry name" value="CheY-like_superfamily"/>
</dbReference>
<feature type="domain" description="Response regulatory" evidence="3">
    <location>
        <begin position="137"/>
        <end position="259"/>
    </location>
</feature>
<dbReference type="Proteomes" id="UP000276379">
    <property type="component" value="Unassembled WGS sequence"/>
</dbReference>
<evidence type="ECO:0000313" key="5">
    <source>
        <dbReference type="Proteomes" id="UP000276379"/>
    </source>
</evidence>
<name>A0A426SEX1_9ACTN</name>
<comment type="caution">
    <text evidence="4">The sequence shown here is derived from an EMBL/GenBank/DDBJ whole genome shotgun (WGS) entry which is preliminary data.</text>
</comment>
<keyword evidence="5" id="KW-1185">Reference proteome</keyword>
<reference evidence="4 5" key="1">
    <citation type="submission" date="2017-10" db="EMBL/GenBank/DDBJ databases">
        <title>Draft genome of actinobacteria isolated from guarana (Paullinia cupana (Mart.) Ducke.</title>
        <authorList>
            <person name="Siqueira K.A."/>
            <person name="Liotti R.G."/>
            <person name="Mendes T.A."/>
            <person name="Soares M.A."/>
        </authorList>
    </citation>
    <scope>NUCLEOTIDE SEQUENCE [LARGE SCALE GENOMIC DNA]</scope>
    <source>
        <strain evidence="4 5">199</strain>
    </source>
</reference>
<proteinExistence type="predicted"/>
<dbReference type="InterPro" id="IPR001789">
    <property type="entry name" value="Sig_transdc_resp-reg_receiver"/>
</dbReference>
<feature type="compositionally biased region" description="Gly residues" evidence="2">
    <location>
        <begin position="1"/>
        <end position="10"/>
    </location>
</feature>
<dbReference type="AlphaFoldDB" id="A0A426SEX1"/>
<feature type="modified residue" description="4-aspartylphosphate" evidence="1">
    <location>
        <position position="188"/>
    </location>
</feature>
<evidence type="ECO:0000256" key="1">
    <source>
        <dbReference type="PROSITE-ProRule" id="PRU00169"/>
    </source>
</evidence>
<accession>A0A426SEX1</accession>
<feature type="region of interest" description="Disordered" evidence="2">
    <location>
        <begin position="1"/>
        <end position="47"/>
    </location>
</feature>
<sequence>MGGVPLGGHGLRTPQEPPRPVAVSLPGPPSENDRPRPLPPARIGRTSIRPRGRAVKDATELIKALTGLAWPLMAGVALWRLFPLIKEIVRSRGFTIKVGEAELSVQEVSESLIRTTADLQGRLASVRAPAATRVLDSVLWVDDRPENNATEVAQLRALGVEVTLAKSTDEALRALARPNRPFDAVISDMSRWERTRPNRTAGLDLIRELRAQDDPIPVFIYATARALALREEITNAGGTGVVGSSTELFQLLRGVGEFPSQRA</sequence>
<organism evidence="4 5">
    <name type="scientific">Streptomyces griseofuscus</name>
    <dbReference type="NCBI Taxonomy" id="146922"/>
    <lineage>
        <taxon>Bacteria</taxon>
        <taxon>Bacillati</taxon>
        <taxon>Actinomycetota</taxon>
        <taxon>Actinomycetes</taxon>
        <taxon>Kitasatosporales</taxon>
        <taxon>Streptomycetaceae</taxon>
        <taxon>Streptomyces</taxon>
    </lineage>
</organism>
<dbReference type="Gene3D" id="3.40.50.2300">
    <property type="match status" value="1"/>
</dbReference>
<dbReference type="SUPFAM" id="SSF52172">
    <property type="entry name" value="CheY-like"/>
    <property type="match status" value="1"/>
</dbReference>